<accession>A0A0A9FFL0</accession>
<sequence>METSSISAMDSSRSPIS</sequence>
<reference evidence="1" key="1">
    <citation type="submission" date="2014-09" db="EMBL/GenBank/DDBJ databases">
        <authorList>
            <person name="Magalhaes I.L.F."/>
            <person name="Oliveira U."/>
            <person name="Santos F.R."/>
            <person name="Vidigal T.H.D.A."/>
            <person name="Brescovit A.D."/>
            <person name="Santos A.J."/>
        </authorList>
    </citation>
    <scope>NUCLEOTIDE SEQUENCE</scope>
    <source>
        <tissue evidence="1">Shoot tissue taken approximately 20 cm above the soil surface</tissue>
    </source>
</reference>
<evidence type="ECO:0000313" key="1">
    <source>
        <dbReference type="EMBL" id="JAE08926.1"/>
    </source>
</evidence>
<proteinExistence type="predicted"/>
<protein>
    <submittedName>
        <fullName evidence="1">Uncharacterized protein</fullName>
    </submittedName>
</protein>
<name>A0A0A9FFL0_ARUDO</name>
<organism evidence="1">
    <name type="scientific">Arundo donax</name>
    <name type="common">Giant reed</name>
    <name type="synonym">Donax arundinaceus</name>
    <dbReference type="NCBI Taxonomy" id="35708"/>
    <lineage>
        <taxon>Eukaryota</taxon>
        <taxon>Viridiplantae</taxon>
        <taxon>Streptophyta</taxon>
        <taxon>Embryophyta</taxon>
        <taxon>Tracheophyta</taxon>
        <taxon>Spermatophyta</taxon>
        <taxon>Magnoliopsida</taxon>
        <taxon>Liliopsida</taxon>
        <taxon>Poales</taxon>
        <taxon>Poaceae</taxon>
        <taxon>PACMAD clade</taxon>
        <taxon>Arundinoideae</taxon>
        <taxon>Arundineae</taxon>
        <taxon>Arundo</taxon>
    </lineage>
</organism>
<dbReference type="EMBL" id="GBRH01188970">
    <property type="protein sequence ID" value="JAE08926.1"/>
    <property type="molecule type" value="Transcribed_RNA"/>
</dbReference>
<dbReference type="AlphaFoldDB" id="A0A0A9FFL0"/>
<reference evidence="1" key="2">
    <citation type="journal article" date="2015" name="Data Brief">
        <title>Shoot transcriptome of the giant reed, Arundo donax.</title>
        <authorList>
            <person name="Barrero R.A."/>
            <person name="Guerrero F.D."/>
            <person name="Moolhuijzen P."/>
            <person name="Goolsby J.A."/>
            <person name="Tidwell J."/>
            <person name="Bellgard S.E."/>
            <person name="Bellgard M.I."/>
        </authorList>
    </citation>
    <scope>NUCLEOTIDE SEQUENCE</scope>
    <source>
        <tissue evidence="1">Shoot tissue taken approximately 20 cm above the soil surface</tissue>
    </source>
</reference>